<dbReference type="Proteomes" id="UP000729402">
    <property type="component" value="Unassembled WGS sequence"/>
</dbReference>
<keyword evidence="4" id="KW-1185">Reference proteome</keyword>
<protein>
    <recommendedName>
        <fullName evidence="2">Knottins-like domain-containing protein</fullName>
    </recommendedName>
</protein>
<dbReference type="SMART" id="SM00505">
    <property type="entry name" value="Knot1"/>
    <property type="match status" value="1"/>
</dbReference>
<comment type="caution">
    <text evidence="3">The sequence shown here is derived from an EMBL/GenBank/DDBJ whole genome shotgun (WGS) entry which is preliminary data.</text>
</comment>
<evidence type="ECO:0000313" key="3">
    <source>
        <dbReference type="EMBL" id="KAG8069907.1"/>
    </source>
</evidence>
<gene>
    <name evidence="3" type="ORF">GUJ93_ZPchr0006g43227</name>
</gene>
<dbReference type="EMBL" id="JAAALK010000283">
    <property type="protein sequence ID" value="KAG8069907.1"/>
    <property type="molecule type" value="Genomic_DNA"/>
</dbReference>
<sequence length="99" mass="10247">MASSSLCKMTAAMAACIVLLALVLPPCSGQGSNESGCTEVARSKTWKGDCHNYSACADVCRGEGYAKGYCFTDVADPDHPVCMCASPCPPATTTRKTSS</sequence>
<feature type="domain" description="Knottins-like" evidence="2">
    <location>
        <begin position="38"/>
        <end position="88"/>
    </location>
</feature>
<accession>A0A8J5SRP9</accession>
<keyword evidence="1" id="KW-0732">Signal</keyword>
<proteinExistence type="predicted"/>
<reference evidence="3" key="1">
    <citation type="journal article" date="2021" name="bioRxiv">
        <title>Whole Genome Assembly and Annotation of Northern Wild Rice, Zizania palustris L., Supports a Whole Genome Duplication in the Zizania Genus.</title>
        <authorList>
            <person name="Haas M."/>
            <person name="Kono T."/>
            <person name="Macchietto M."/>
            <person name="Millas R."/>
            <person name="McGilp L."/>
            <person name="Shao M."/>
            <person name="Duquette J."/>
            <person name="Hirsch C.N."/>
            <person name="Kimball J."/>
        </authorList>
    </citation>
    <scope>NUCLEOTIDE SEQUENCE</scope>
    <source>
        <tissue evidence="3">Fresh leaf tissue</tissue>
    </source>
</reference>
<feature type="chain" id="PRO_5035249712" description="Knottins-like domain-containing protein" evidence="1">
    <location>
        <begin position="30"/>
        <end position="99"/>
    </location>
</feature>
<dbReference type="OrthoDB" id="602161at2759"/>
<evidence type="ECO:0000313" key="4">
    <source>
        <dbReference type="Proteomes" id="UP000729402"/>
    </source>
</evidence>
<name>A0A8J5SRP9_ZIZPA</name>
<evidence type="ECO:0000256" key="1">
    <source>
        <dbReference type="SAM" id="SignalP"/>
    </source>
</evidence>
<dbReference type="AlphaFoldDB" id="A0A8J5SRP9"/>
<dbReference type="GO" id="GO:0006952">
    <property type="term" value="P:defense response"/>
    <property type="evidence" value="ECO:0007669"/>
    <property type="project" value="InterPro"/>
</dbReference>
<evidence type="ECO:0000259" key="2">
    <source>
        <dbReference type="SMART" id="SM00505"/>
    </source>
</evidence>
<reference evidence="3" key="2">
    <citation type="submission" date="2021-02" db="EMBL/GenBank/DDBJ databases">
        <authorList>
            <person name="Kimball J.A."/>
            <person name="Haas M.W."/>
            <person name="Macchietto M."/>
            <person name="Kono T."/>
            <person name="Duquette J."/>
            <person name="Shao M."/>
        </authorList>
    </citation>
    <scope>NUCLEOTIDE SEQUENCE</scope>
    <source>
        <tissue evidence="3">Fresh leaf tissue</tissue>
    </source>
</reference>
<dbReference type="InterPro" id="IPR003614">
    <property type="entry name" value="Knottins"/>
</dbReference>
<dbReference type="Pfam" id="PF00304">
    <property type="entry name" value="Gamma-thionin"/>
    <property type="match status" value="1"/>
</dbReference>
<feature type="signal peptide" evidence="1">
    <location>
        <begin position="1"/>
        <end position="29"/>
    </location>
</feature>
<organism evidence="3 4">
    <name type="scientific">Zizania palustris</name>
    <name type="common">Northern wild rice</name>
    <dbReference type="NCBI Taxonomy" id="103762"/>
    <lineage>
        <taxon>Eukaryota</taxon>
        <taxon>Viridiplantae</taxon>
        <taxon>Streptophyta</taxon>
        <taxon>Embryophyta</taxon>
        <taxon>Tracheophyta</taxon>
        <taxon>Spermatophyta</taxon>
        <taxon>Magnoliopsida</taxon>
        <taxon>Liliopsida</taxon>
        <taxon>Poales</taxon>
        <taxon>Poaceae</taxon>
        <taxon>BOP clade</taxon>
        <taxon>Oryzoideae</taxon>
        <taxon>Oryzeae</taxon>
        <taxon>Zizaniinae</taxon>
        <taxon>Zizania</taxon>
    </lineage>
</organism>